<feature type="chain" id="PRO_5046258427" description="Cytochrome P460 domain-containing protein" evidence="1">
    <location>
        <begin position="19"/>
        <end position="168"/>
    </location>
</feature>
<accession>A0ABQ0AC74</accession>
<evidence type="ECO:0000256" key="1">
    <source>
        <dbReference type="SAM" id="SignalP"/>
    </source>
</evidence>
<keyword evidence="4" id="KW-1185">Reference proteome</keyword>
<dbReference type="InterPro" id="IPR032033">
    <property type="entry name" value="Cytochrome_P460"/>
</dbReference>
<proteinExistence type="predicted"/>
<dbReference type="Proteomes" id="UP001465153">
    <property type="component" value="Unassembled WGS sequence"/>
</dbReference>
<comment type="caution">
    <text evidence="3">The sequence shown here is derived from an EMBL/GenBank/DDBJ whole genome shotgun (WGS) entry which is preliminary data.</text>
</comment>
<sequence>MRPLVSFIALFFALTASAGEDLRVGLPKDYKETYTEYLSLDRIQNHDQFIRLFANDVAMKGADENGELLSGSVIVAEIYSVKKNEDGSVAKSLVNRRVKDKLLLLGVMEKQDGFAETSPSKINVGDWDFAAFKPNGDVAPKDLDTCRACHAPLTQTDFLFTTQHLPKR</sequence>
<evidence type="ECO:0000259" key="2">
    <source>
        <dbReference type="Pfam" id="PF16694"/>
    </source>
</evidence>
<organism evidence="3 4">
    <name type="scientific">Sessilibacter corallicola</name>
    <dbReference type="NCBI Taxonomy" id="2904075"/>
    <lineage>
        <taxon>Bacteria</taxon>
        <taxon>Pseudomonadati</taxon>
        <taxon>Pseudomonadota</taxon>
        <taxon>Gammaproteobacteria</taxon>
        <taxon>Cellvibrionales</taxon>
        <taxon>Cellvibrionaceae</taxon>
        <taxon>Sessilibacter</taxon>
    </lineage>
</organism>
<keyword evidence="1" id="KW-0732">Signal</keyword>
<dbReference type="CDD" id="cd20716">
    <property type="entry name" value="cyt_P460_fam"/>
    <property type="match status" value="1"/>
</dbReference>
<gene>
    <name evidence="3" type="ORF">NBRC116591_30570</name>
</gene>
<evidence type="ECO:0000313" key="3">
    <source>
        <dbReference type="EMBL" id="GAA6169246.1"/>
    </source>
</evidence>
<dbReference type="RefSeq" id="WP_353303806.1">
    <property type="nucleotide sequence ID" value="NZ_BAABWN010000010.1"/>
</dbReference>
<dbReference type="InterPro" id="IPR038142">
    <property type="entry name" value="Cytochrome_P460_sp"/>
</dbReference>
<dbReference type="Pfam" id="PF16694">
    <property type="entry name" value="Cytochrome_P460"/>
    <property type="match status" value="1"/>
</dbReference>
<dbReference type="EMBL" id="BAABWN010000010">
    <property type="protein sequence ID" value="GAA6169246.1"/>
    <property type="molecule type" value="Genomic_DNA"/>
</dbReference>
<feature type="signal peptide" evidence="1">
    <location>
        <begin position="1"/>
        <end position="18"/>
    </location>
</feature>
<name>A0ABQ0AC74_9GAMM</name>
<evidence type="ECO:0000313" key="4">
    <source>
        <dbReference type="Proteomes" id="UP001465153"/>
    </source>
</evidence>
<protein>
    <recommendedName>
        <fullName evidence="2">Cytochrome P460 domain-containing protein</fullName>
    </recommendedName>
</protein>
<dbReference type="Gene3D" id="3.50.70.20">
    <property type="entry name" value="Cytochrome P460"/>
    <property type="match status" value="1"/>
</dbReference>
<feature type="domain" description="Cytochrome P460" evidence="2">
    <location>
        <begin position="27"/>
        <end position="161"/>
    </location>
</feature>
<reference evidence="3 4" key="1">
    <citation type="submission" date="2024-04" db="EMBL/GenBank/DDBJ databases">
        <title>Draft genome sequence of Sessilibacter corallicola NBRC 116591.</title>
        <authorList>
            <person name="Miyakawa T."/>
            <person name="Kusuya Y."/>
            <person name="Miura T."/>
        </authorList>
    </citation>
    <scope>NUCLEOTIDE SEQUENCE [LARGE SCALE GENOMIC DNA]</scope>
    <source>
        <strain evidence="3 4">KU-00831-HH</strain>
    </source>
</reference>